<evidence type="ECO:0000313" key="5">
    <source>
        <dbReference type="Proteomes" id="UP000701853"/>
    </source>
</evidence>
<feature type="compositionally biased region" description="Basic and acidic residues" evidence="2">
    <location>
        <begin position="794"/>
        <end position="803"/>
    </location>
</feature>
<dbReference type="EMBL" id="JAHUZN010000011">
    <property type="protein sequence ID" value="KAG8477928.1"/>
    <property type="molecule type" value="Genomic_DNA"/>
</dbReference>
<accession>A0A8J5Y5H1</accession>
<gene>
    <name evidence="4" type="ORF">CXB51_027614</name>
</gene>
<sequence>MASKFPDEPPCDTQGTDEGSIAFRKKRSRRVSFADREITSIHIFKRDDDYETPPDSTPKQASEPEKEVTDLFRDLVDSDDSTSGGDDEDDNDDVSARKSFLRPIDTPSPGGSSTVGSATSNDEDNFFGPVSANFIRPGRLSDSAASDDNHDITMDSTAFSMHFRSIARSESGDFNTSTGVTLPSEEKTPFQARTSSDLESFMVLTKVGKLKSPLAAPINRDSNDMSLVGESMHRYDYGRLSPALEALLAEGSEFNAIPASDSARPKLLTSAVSHGNGNDCTEPLHFGDSELCTCNNNDILGNGTSIAHNSLVEATSDTTTTLAAKILRDCSSNSKDSPVADDFVDHQTPKQLNKGNNENSEVQSVTRVLKLESIAITNGTPVNQSSEAFQLELVRHFENGNQLPTIDGLKENFPQLDGSPLAGSIHSLSAKRQQILLDTTNSPRCMLFVTPSPKQSGSVLSKGSINEGGTVASILKRNSELKIPEPSSCASAFSDGGPKSKLGLSESLSSRALSFNTIMEEMNEDLQCQQENAFTNNREEKLSGVGLKQGEKDCSGLGTPKNISSLSQDGETTGLAKDEYNDKSTEIMAKITSPSKFTHSGKKATNHSLTPVDSADAALVASTFNSSPKDIAREISKDKRDTDTLDKLVSPLVNRLTEKLSSPTGHKDSLFGSLKLHNEDNIAIISRQECNSVETVPSSNNLTAKAENRTPPSAPLVDCLINTSAVKVVDERESNGFDLQNTFSTSMNFPEGPIRKLQSGGPGKNAQTAVERTQSSEHFFEEQMKASVYASPDAHARKNERSPQKSPFRKKQTQSPTSKDPSLSPCRKEMHSALHCDNMQLDVVSLNCSPNVHRIDDCLRRSNPSPVQDIQNISKRKRTSEEVACVDVQHSDNNIQMQHGLKFCKVGEKNMDHASEYSYGSNIENERIEGVKILMNQTDISLKLSADTNQLLSPCFDKLNIKMINMLEDKLFHQQKVNILELLCSEIQSQLCSVSKIGNLVFAGVLIASSYSKLHYHIADTTLICCRQQAYNESCNILHKRVAETRQLLYRIVYGKAKMQLMHVKHERLLKQVELLRTGVRESQMLKLNCAKHHSVSAEKDTKFGDNSCSVTFLDNLEGAGGKVSTMKREVEALEKKIKNLTKSFHIYCKIKGEQSSSGTIELVNDHLKKRTCCRFIRQDIQLWEVDDLQNRNGHHNIVLNYHGFISQSLTLNTGRGSSIFVANKLNDMNISKNFPNMDACFAFRFVFNHEPTKKYVGPKSLAQETQRTCSLLRNLLDVVEEVQIAQLEIRNMTLNSFNSPSAKQLDLQFAFIDFDSGVKVIMTLDMTCLNCGVYPSDILPYQLQTSATGTENLALSAEIKAAVGNLRSGYSRIIRICRCVSQVIQSSGR</sequence>
<feature type="compositionally biased region" description="Low complexity" evidence="2">
    <location>
        <begin position="107"/>
        <end position="120"/>
    </location>
</feature>
<feature type="region of interest" description="Disordered" evidence="2">
    <location>
        <begin position="1"/>
        <end position="23"/>
    </location>
</feature>
<organism evidence="4 5">
    <name type="scientific">Gossypium anomalum</name>
    <dbReference type="NCBI Taxonomy" id="47600"/>
    <lineage>
        <taxon>Eukaryota</taxon>
        <taxon>Viridiplantae</taxon>
        <taxon>Streptophyta</taxon>
        <taxon>Embryophyta</taxon>
        <taxon>Tracheophyta</taxon>
        <taxon>Spermatophyta</taxon>
        <taxon>Magnoliopsida</taxon>
        <taxon>eudicotyledons</taxon>
        <taxon>Gunneridae</taxon>
        <taxon>Pentapetalae</taxon>
        <taxon>rosids</taxon>
        <taxon>malvids</taxon>
        <taxon>Malvales</taxon>
        <taxon>Malvaceae</taxon>
        <taxon>Malvoideae</taxon>
        <taxon>Gossypium</taxon>
    </lineage>
</organism>
<dbReference type="Pfam" id="PF18210">
    <property type="entry name" value="Knl1_RWD_C"/>
    <property type="match status" value="1"/>
</dbReference>
<evidence type="ECO:0000256" key="2">
    <source>
        <dbReference type="SAM" id="MobiDB-lite"/>
    </source>
</evidence>
<dbReference type="Proteomes" id="UP000701853">
    <property type="component" value="Chromosome 11"/>
</dbReference>
<keyword evidence="5" id="KW-1185">Reference proteome</keyword>
<feature type="region of interest" description="Disordered" evidence="2">
    <location>
        <begin position="790"/>
        <end position="826"/>
    </location>
</feature>
<feature type="region of interest" description="Disordered" evidence="2">
    <location>
        <begin position="738"/>
        <end position="775"/>
    </location>
</feature>
<reference evidence="4 5" key="1">
    <citation type="journal article" date="2021" name="bioRxiv">
        <title>The Gossypium anomalum genome as a resource for cotton improvement and evolutionary analysis of hybrid incompatibility.</title>
        <authorList>
            <person name="Grover C.E."/>
            <person name="Yuan D."/>
            <person name="Arick M.A."/>
            <person name="Miller E.R."/>
            <person name="Hu G."/>
            <person name="Peterson D.G."/>
            <person name="Wendel J.F."/>
            <person name="Udall J.A."/>
        </authorList>
    </citation>
    <scope>NUCLEOTIDE SEQUENCE [LARGE SCALE GENOMIC DNA]</scope>
    <source>
        <strain evidence="4">JFW-Udall</strain>
        <tissue evidence="4">Leaf</tissue>
    </source>
</reference>
<feature type="compositionally biased region" description="Polar residues" evidence="2">
    <location>
        <begin position="172"/>
        <end position="181"/>
    </location>
</feature>
<dbReference type="OrthoDB" id="1929367at2759"/>
<feature type="domain" description="Knl1 C-terminal RWD" evidence="3">
    <location>
        <begin position="1127"/>
        <end position="1279"/>
    </location>
</feature>
<dbReference type="PANTHER" id="PTHR35707">
    <property type="entry name" value="OS06G0608100 PROTEIN"/>
    <property type="match status" value="1"/>
</dbReference>
<feature type="compositionally biased region" description="Polar residues" evidence="2">
    <location>
        <begin position="738"/>
        <end position="748"/>
    </location>
</feature>
<feature type="compositionally biased region" description="Acidic residues" evidence="2">
    <location>
        <begin position="77"/>
        <end position="93"/>
    </location>
</feature>
<feature type="compositionally biased region" description="Basic and acidic residues" evidence="2">
    <location>
        <begin position="62"/>
        <end position="76"/>
    </location>
</feature>
<protein>
    <recommendedName>
        <fullName evidence="3">Knl1 C-terminal RWD domain-containing protein</fullName>
    </recommendedName>
</protein>
<dbReference type="PANTHER" id="PTHR35707:SF1">
    <property type="entry name" value="SPC7 KINETOCHORE PROTEIN DOMAIN-CONTAINING PROTEIN"/>
    <property type="match status" value="1"/>
</dbReference>
<evidence type="ECO:0000313" key="4">
    <source>
        <dbReference type="EMBL" id="KAG8477928.1"/>
    </source>
</evidence>
<keyword evidence="1" id="KW-0175">Coiled coil</keyword>
<name>A0A8J5Y5H1_9ROSI</name>
<dbReference type="InterPro" id="IPR040850">
    <property type="entry name" value="Knl1_RWD_C"/>
</dbReference>
<feature type="region of interest" description="Disordered" evidence="2">
    <location>
        <begin position="42"/>
        <end position="124"/>
    </location>
</feature>
<comment type="caution">
    <text evidence="4">The sequence shown here is derived from an EMBL/GenBank/DDBJ whole genome shotgun (WGS) entry which is preliminary data.</text>
</comment>
<feature type="region of interest" description="Disordered" evidence="2">
    <location>
        <begin position="170"/>
        <end position="192"/>
    </location>
</feature>
<feature type="coiled-coil region" evidence="1">
    <location>
        <begin position="1117"/>
        <end position="1144"/>
    </location>
</feature>
<evidence type="ECO:0000259" key="3">
    <source>
        <dbReference type="Pfam" id="PF18210"/>
    </source>
</evidence>
<proteinExistence type="predicted"/>
<evidence type="ECO:0000256" key="1">
    <source>
        <dbReference type="SAM" id="Coils"/>
    </source>
</evidence>